<evidence type="ECO:0000313" key="4">
    <source>
        <dbReference type="Proteomes" id="UP001275084"/>
    </source>
</evidence>
<dbReference type="InterPro" id="IPR010730">
    <property type="entry name" value="HET"/>
</dbReference>
<accession>A0AAJ0H661</accession>
<dbReference type="PANTHER" id="PTHR24148:SF64">
    <property type="entry name" value="HETEROKARYON INCOMPATIBILITY DOMAIN-CONTAINING PROTEIN"/>
    <property type="match status" value="1"/>
</dbReference>
<protein>
    <submittedName>
        <fullName evidence="3">Heterokaryon incompatibility protein-domain-containing protein</fullName>
    </submittedName>
</protein>
<evidence type="ECO:0000259" key="2">
    <source>
        <dbReference type="Pfam" id="PF06985"/>
    </source>
</evidence>
<dbReference type="InterPro" id="IPR052895">
    <property type="entry name" value="HetReg/Transcr_Mod"/>
</dbReference>
<dbReference type="AlphaFoldDB" id="A0AAJ0H661"/>
<proteinExistence type="predicted"/>
<organism evidence="3 4">
    <name type="scientific">Lasiosphaeria hispida</name>
    <dbReference type="NCBI Taxonomy" id="260671"/>
    <lineage>
        <taxon>Eukaryota</taxon>
        <taxon>Fungi</taxon>
        <taxon>Dikarya</taxon>
        <taxon>Ascomycota</taxon>
        <taxon>Pezizomycotina</taxon>
        <taxon>Sordariomycetes</taxon>
        <taxon>Sordariomycetidae</taxon>
        <taxon>Sordariales</taxon>
        <taxon>Lasiosphaeriaceae</taxon>
        <taxon>Lasiosphaeria</taxon>
    </lineage>
</organism>
<reference evidence="3" key="1">
    <citation type="journal article" date="2023" name="Mol. Phylogenet. Evol.">
        <title>Genome-scale phylogeny and comparative genomics of the fungal order Sordariales.</title>
        <authorList>
            <person name="Hensen N."/>
            <person name="Bonometti L."/>
            <person name="Westerberg I."/>
            <person name="Brannstrom I.O."/>
            <person name="Guillou S."/>
            <person name="Cros-Aarteil S."/>
            <person name="Calhoun S."/>
            <person name="Haridas S."/>
            <person name="Kuo A."/>
            <person name="Mondo S."/>
            <person name="Pangilinan J."/>
            <person name="Riley R."/>
            <person name="LaButti K."/>
            <person name="Andreopoulos B."/>
            <person name="Lipzen A."/>
            <person name="Chen C."/>
            <person name="Yan M."/>
            <person name="Daum C."/>
            <person name="Ng V."/>
            <person name="Clum A."/>
            <person name="Steindorff A."/>
            <person name="Ohm R.A."/>
            <person name="Martin F."/>
            <person name="Silar P."/>
            <person name="Natvig D.O."/>
            <person name="Lalanne C."/>
            <person name="Gautier V."/>
            <person name="Ament-Velasquez S.L."/>
            <person name="Kruys A."/>
            <person name="Hutchinson M.I."/>
            <person name="Powell A.J."/>
            <person name="Barry K."/>
            <person name="Miller A.N."/>
            <person name="Grigoriev I.V."/>
            <person name="Debuchy R."/>
            <person name="Gladieux P."/>
            <person name="Hiltunen Thoren M."/>
            <person name="Johannesson H."/>
        </authorList>
    </citation>
    <scope>NUCLEOTIDE SEQUENCE</scope>
    <source>
        <strain evidence="3">CBS 955.72</strain>
    </source>
</reference>
<dbReference type="PANTHER" id="PTHR24148">
    <property type="entry name" value="ANKYRIN REPEAT DOMAIN-CONTAINING PROTEIN 39 HOMOLOG-RELATED"/>
    <property type="match status" value="1"/>
</dbReference>
<gene>
    <name evidence="3" type="ORF">B0T25DRAFT_466814</name>
</gene>
<reference evidence="3" key="2">
    <citation type="submission" date="2023-06" db="EMBL/GenBank/DDBJ databases">
        <authorList>
            <consortium name="Lawrence Berkeley National Laboratory"/>
            <person name="Haridas S."/>
            <person name="Hensen N."/>
            <person name="Bonometti L."/>
            <person name="Westerberg I."/>
            <person name="Brannstrom I.O."/>
            <person name="Guillou S."/>
            <person name="Cros-Aarteil S."/>
            <person name="Calhoun S."/>
            <person name="Kuo A."/>
            <person name="Mondo S."/>
            <person name="Pangilinan J."/>
            <person name="Riley R."/>
            <person name="Labutti K."/>
            <person name="Andreopoulos B."/>
            <person name="Lipzen A."/>
            <person name="Chen C."/>
            <person name="Yanf M."/>
            <person name="Daum C."/>
            <person name="Ng V."/>
            <person name="Clum A."/>
            <person name="Steindorff A."/>
            <person name="Ohm R."/>
            <person name="Martin F."/>
            <person name="Silar P."/>
            <person name="Natvig D."/>
            <person name="Lalanne C."/>
            <person name="Gautier V."/>
            <person name="Ament-Velasquez S.L."/>
            <person name="Kruys A."/>
            <person name="Hutchinson M.I."/>
            <person name="Powell A.J."/>
            <person name="Barry K."/>
            <person name="Miller A.N."/>
            <person name="Grigoriev I.V."/>
            <person name="Debuchy R."/>
            <person name="Gladieux P."/>
            <person name="Thoren M.H."/>
            <person name="Johannesson H."/>
        </authorList>
    </citation>
    <scope>NUCLEOTIDE SEQUENCE</scope>
    <source>
        <strain evidence="3">CBS 955.72</strain>
    </source>
</reference>
<sequence length="614" mass="68258">MVTLNLRTALLNIRQPGQPCTLWVDAVCIDQANVLERSHQVSIMAGIYRNATRTIVWLGDSRPPFTKKAYAIVEALAAEATSRQYAGAEATLNGLSLSLLGTKRIESPSFDRFRDDFSVLHLACAGWWFRTWTVQEILLASQAVVMTGTFTMDWDQFCAGIDYGLAIGIWNPVMLGIVVDPVVIPYLSMSALRKQRRSPSSRPPSCGPSAVIPAQALLELLTRCRFRQASDPRDKVYALLGLEDGEDQDTQVSALGIEPDYRRSETEVYCHTARHLLLHSADLNMLGASTATTNQTLPSWVPDWSNAAAAGPHPLMHDARGRPRGTHASRGTQNTPRFSGDGRVLVLGGHELTTITRVSPVLHRLQRDSTNFKIIKRGDTLLTRLAALGQVFAHLARVYWELSSVIPHLATFWDWEAFARERSRLPPESRHTLSSSPSPPPSPQTDPSPLPIIGEGGGGGGHDPLAVYWQTLCTGTMAQGGRYATSQLFYSWRASLRSIFQLRHWHVDSLLRPLAFVGYLMHTWREYNEFACLLEHVYERRLGRGEDGFLVLLPERAEVGDRLVLVKGGRQPLVLRGEGSAGEGLYRFVGEAYIHGAMNGERFEEAKCVEMRIR</sequence>
<evidence type="ECO:0000313" key="3">
    <source>
        <dbReference type="EMBL" id="KAK3340003.1"/>
    </source>
</evidence>
<evidence type="ECO:0000256" key="1">
    <source>
        <dbReference type="SAM" id="MobiDB-lite"/>
    </source>
</evidence>
<feature type="region of interest" description="Disordered" evidence="1">
    <location>
        <begin position="311"/>
        <end position="340"/>
    </location>
</feature>
<name>A0AAJ0H661_9PEZI</name>
<comment type="caution">
    <text evidence="3">The sequence shown here is derived from an EMBL/GenBank/DDBJ whole genome shotgun (WGS) entry which is preliminary data.</text>
</comment>
<dbReference type="EMBL" id="JAUIQD010000009">
    <property type="protein sequence ID" value="KAK3340003.1"/>
    <property type="molecule type" value="Genomic_DNA"/>
</dbReference>
<feature type="domain" description="Heterokaryon incompatibility" evidence="2">
    <location>
        <begin position="2"/>
        <end position="136"/>
    </location>
</feature>
<feature type="region of interest" description="Disordered" evidence="1">
    <location>
        <begin position="426"/>
        <end position="456"/>
    </location>
</feature>
<dbReference type="Pfam" id="PF06985">
    <property type="entry name" value="HET"/>
    <property type="match status" value="1"/>
</dbReference>
<dbReference type="Pfam" id="PF26639">
    <property type="entry name" value="Het-6_barrel"/>
    <property type="match status" value="1"/>
</dbReference>
<feature type="compositionally biased region" description="Pro residues" evidence="1">
    <location>
        <begin position="437"/>
        <end position="450"/>
    </location>
</feature>
<keyword evidence="4" id="KW-1185">Reference proteome</keyword>
<dbReference type="Proteomes" id="UP001275084">
    <property type="component" value="Unassembled WGS sequence"/>
</dbReference>